<dbReference type="PANTHER" id="PTHR31442">
    <property type="entry name" value="HOMEODOMAIN-LIKE SUPERFAMILY PROTEIN-RELATED"/>
    <property type="match status" value="1"/>
</dbReference>
<dbReference type="AlphaFoldDB" id="A0ABD1GX92"/>
<dbReference type="Pfam" id="PF00249">
    <property type="entry name" value="Myb_DNA-binding"/>
    <property type="match status" value="1"/>
</dbReference>
<evidence type="ECO:0000256" key="4">
    <source>
        <dbReference type="ARBA" id="ARBA00023242"/>
    </source>
</evidence>
<dbReference type="SUPFAM" id="SSF46689">
    <property type="entry name" value="Homeodomain-like"/>
    <property type="match status" value="1"/>
</dbReference>
<dbReference type="EMBL" id="JBEAFC010000007">
    <property type="protein sequence ID" value="KAL1548722.1"/>
    <property type="molecule type" value="Genomic_DNA"/>
</dbReference>
<dbReference type="PANTHER" id="PTHR31442:SF29">
    <property type="entry name" value="HOMEODOMAIN-LIKE SUPERFAMILY PROTEIN"/>
    <property type="match status" value="1"/>
</dbReference>
<comment type="caution">
    <text evidence="6">The sequence shown here is derived from an EMBL/GenBank/DDBJ whole genome shotgun (WGS) entry which is preliminary data.</text>
</comment>
<evidence type="ECO:0000256" key="1">
    <source>
        <dbReference type="ARBA" id="ARBA00004123"/>
    </source>
</evidence>
<gene>
    <name evidence="6" type="ORF">AAHA92_16919</name>
</gene>
<evidence type="ECO:0000256" key="2">
    <source>
        <dbReference type="ARBA" id="ARBA00023015"/>
    </source>
</evidence>
<dbReference type="InterPro" id="IPR009057">
    <property type="entry name" value="Homeodomain-like_sf"/>
</dbReference>
<organism evidence="6 7">
    <name type="scientific">Salvia divinorum</name>
    <name type="common">Maria pastora</name>
    <name type="synonym">Diviner's sage</name>
    <dbReference type="NCBI Taxonomy" id="28513"/>
    <lineage>
        <taxon>Eukaryota</taxon>
        <taxon>Viridiplantae</taxon>
        <taxon>Streptophyta</taxon>
        <taxon>Embryophyta</taxon>
        <taxon>Tracheophyta</taxon>
        <taxon>Spermatophyta</taxon>
        <taxon>Magnoliopsida</taxon>
        <taxon>eudicotyledons</taxon>
        <taxon>Gunneridae</taxon>
        <taxon>Pentapetalae</taxon>
        <taxon>asterids</taxon>
        <taxon>lamiids</taxon>
        <taxon>Lamiales</taxon>
        <taxon>Lamiaceae</taxon>
        <taxon>Nepetoideae</taxon>
        <taxon>Mentheae</taxon>
        <taxon>Salviinae</taxon>
        <taxon>Salvia</taxon>
        <taxon>Salvia subgen. Calosphace</taxon>
    </lineage>
</organism>
<evidence type="ECO:0000256" key="3">
    <source>
        <dbReference type="ARBA" id="ARBA00023163"/>
    </source>
</evidence>
<dbReference type="FunFam" id="1.10.10.60:FF:000007">
    <property type="entry name" value="Two-component response regulator"/>
    <property type="match status" value="1"/>
</dbReference>
<dbReference type="InterPro" id="IPR017930">
    <property type="entry name" value="Myb_dom"/>
</dbReference>
<keyword evidence="2" id="KW-0805">Transcription regulation</keyword>
<keyword evidence="7" id="KW-1185">Reference proteome</keyword>
<dbReference type="PROSITE" id="PS51294">
    <property type="entry name" value="HTH_MYB"/>
    <property type="match status" value="1"/>
</dbReference>
<proteinExistence type="predicted"/>
<feature type="domain" description="HTH myb-type" evidence="5">
    <location>
        <begin position="121"/>
        <end position="183"/>
    </location>
</feature>
<evidence type="ECO:0000313" key="7">
    <source>
        <dbReference type="Proteomes" id="UP001567538"/>
    </source>
</evidence>
<keyword evidence="3" id="KW-0804">Transcription</keyword>
<keyword evidence="4" id="KW-0539">Nucleus</keyword>
<dbReference type="Gene3D" id="1.10.10.60">
    <property type="entry name" value="Homeodomain-like"/>
    <property type="match status" value="1"/>
</dbReference>
<reference evidence="6 7" key="1">
    <citation type="submission" date="2024-06" db="EMBL/GenBank/DDBJ databases">
        <title>A chromosome level genome sequence of Diviner's sage (Salvia divinorum).</title>
        <authorList>
            <person name="Ford S.A."/>
            <person name="Ro D.-K."/>
            <person name="Ness R.W."/>
            <person name="Phillips M.A."/>
        </authorList>
    </citation>
    <scope>NUCLEOTIDE SEQUENCE [LARGE SCALE GENOMIC DNA]</scope>
    <source>
        <strain evidence="6">SAF-2024a</strain>
        <tissue evidence="6">Leaf</tissue>
    </source>
</reference>
<protein>
    <submittedName>
        <fullName evidence="6">Two-component response regulator ARR2-like</fullName>
    </submittedName>
</protein>
<dbReference type="GO" id="GO:0005634">
    <property type="term" value="C:nucleus"/>
    <property type="evidence" value="ECO:0007669"/>
    <property type="project" value="UniProtKB-SubCell"/>
</dbReference>
<dbReference type="Proteomes" id="UP001567538">
    <property type="component" value="Unassembled WGS sequence"/>
</dbReference>
<comment type="subcellular location">
    <subcellularLocation>
        <location evidence="1">Nucleus</location>
    </subcellularLocation>
</comment>
<dbReference type="InterPro" id="IPR001005">
    <property type="entry name" value="SANT/Myb"/>
</dbReference>
<evidence type="ECO:0000259" key="5">
    <source>
        <dbReference type="PROSITE" id="PS51294"/>
    </source>
</evidence>
<name>A0ABD1GX92_SALDI</name>
<dbReference type="InterPro" id="IPR044841">
    <property type="entry name" value="LUX/BOA-like"/>
</dbReference>
<accession>A0ABD1GX92</accession>
<dbReference type="InterPro" id="IPR006447">
    <property type="entry name" value="Myb_dom_plants"/>
</dbReference>
<dbReference type="NCBIfam" id="TIGR01557">
    <property type="entry name" value="myb_SHAQKYF"/>
    <property type="match status" value="1"/>
</dbReference>
<sequence>MNANKAISMGILVVNDGLACQNKVAEVLRHCDYEVLHTGTVFDALHSIWKNRDRLDHVMLIDIDERAELKGEPLSFSAYILADLSLNASSTIEDAVRLNQKQKAGELCREISEDSHGNHYKGKKRRVTWTNEMHRRFLNAIERLGHDKAVPKRIVEVMGVPGLTRENVASHLQKYRWSMRRTKETVFGSPLTSKDLVFGSRMETKFYTRIGGSHLGDVRNMMQCRDKHWSSSDNSNTSKFVGYRFIGNQIDYGPINKINTVAEFSTTGRLQDQSMSYVQHHPLSEQNATCILQQSSLFGSSASRIHGQEPDLLSSYTLEIESMLQGPPIQQPQQVSAQQSGDCSDSLLDKLESWVSTANAVHFHDPATASSVLHPPIQDYPLLLLEEPGNGFSDQTPVGFIDDIFQQHYSPITPPPLAEMFQNLDDIFDQGGNDEYLMHGIGNTYDQIDIQEFDDTLFSQDDYT</sequence>
<evidence type="ECO:0000313" key="6">
    <source>
        <dbReference type="EMBL" id="KAL1548722.1"/>
    </source>
</evidence>